<organism evidence="1 2">
    <name type="scientific">Amphibacillus xylanus (strain ATCC 51415 / DSM 6626 / JCM 7361 / LMG 17667 / NBRC 15112 / Ep01)</name>
    <dbReference type="NCBI Taxonomy" id="698758"/>
    <lineage>
        <taxon>Bacteria</taxon>
        <taxon>Bacillati</taxon>
        <taxon>Bacillota</taxon>
        <taxon>Bacilli</taxon>
        <taxon>Bacillales</taxon>
        <taxon>Bacillaceae</taxon>
        <taxon>Amphibacillus</taxon>
    </lineage>
</organism>
<name>K0J7W6_AMPXN</name>
<dbReference type="EMBL" id="AP012050">
    <property type="protein sequence ID" value="BAM48083.1"/>
    <property type="molecule type" value="Genomic_DNA"/>
</dbReference>
<reference evidence="1 2" key="1">
    <citation type="submission" date="2011-01" db="EMBL/GenBank/DDBJ databases">
        <title>Whole genome sequence of Amphibacillus xylinus NBRC 15112.</title>
        <authorList>
            <person name="Nakazawa H."/>
            <person name="Katano Y."/>
            <person name="Nakamura S."/>
            <person name="Sasagawa M."/>
            <person name="Fukada J."/>
            <person name="Arai T."/>
            <person name="Sasakura N."/>
            <person name="Mochizuki D."/>
            <person name="Hosoyama A."/>
            <person name="Harada K."/>
            <person name="Horikawa H."/>
            <person name="Kato Y."/>
            <person name="Harada T."/>
            <person name="Sasaki K."/>
            <person name="Sekiguchi M."/>
            <person name="Hodoyama M."/>
            <person name="Nishiko R."/>
            <person name="Narita H."/>
            <person name="Hanamaki A."/>
            <person name="Hata C."/>
            <person name="Konno Y."/>
            <person name="Niimura Y."/>
            <person name="Yamazaki S."/>
            <person name="Fujita N."/>
        </authorList>
    </citation>
    <scope>NUCLEOTIDE SEQUENCE [LARGE SCALE GENOMIC DNA]</scope>
    <source>
        <strain evidence="2">ATCC 51415 / DSM 6626 / JCM 7361 / LMG 17667 / NBRC 15112 / Ep01</strain>
    </source>
</reference>
<dbReference type="InterPro" id="IPR027417">
    <property type="entry name" value="P-loop_NTPase"/>
</dbReference>
<sequence>MEQQIYFAGAHTSAGYRDLIESNLTGLKHIFLLEGSTSEQRSLYIQHFFEKWRSLGEKFELLLNSLNPDRFTGVINRRLGCAIIDYAEHSSYQPQALGERERIINLSKQFKHKNQQDHHNIIRLQQCKNKMIKHAHSAFKTGLDIHDDLEAIFINAMDFKKADLVAEQLIEEVFTDQTSRNDNAEQFHRFLGASTANGVVDYIDQLTEPLQKRYLIKGRAGSGKSTLLRKIVAEAEKRHYSTEIYHCGFDPDSLDMVIIRELGMAIFDSTAPHQYEPSRHADQLVDLYQTTISPGTDEKYQEQISQLTTQYRSFIQQGIKYLAEAVKSNKKLEAIEKKYLEPNLATEQFEEFTDLVEKTLSDNN</sequence>
<dbReference type="KEGG" id="axl:AXY_19510"/>
<dbReference type="Gene3D" id="3.40.50.300">
    <property type="entry name" value="P-loop containing nucleotide triphosphate hydrolases"/>
    <property type="match status" value="1"/>
</dbReference>
<dbReference type="SUPFAM" id="SSF52540">
    <property type="entry name" value="P-loop containing nucleoside triphosphate hydrolases"/>
    <property type="match status" value="1"/>
</dbReference>
<dbReference type="RefSeq" id="WP_015010669.1">
    <property type="nucleotide sequence ID" value="NC_018704.1"/>
</dbReference>
<dbReference type="STRING" id="698758.AXY_19510"/>
<dbReference type="OrthoDB" id="9781752at2"/>
<dbReference type="PATRIC" id="fig|698758.3.peg.1952"/>
<evidence type="ECO:0000313" key="1">
    <source>
        <dbReference type="EMBL" id="BAM48083.1"/>
    </source>
</evidence>
<proteinExistence type="predicted"/>
<dbReference type="AlphaFoldDB" id="K0J7W6"/>
<evidence type="ECO:0000313" key="2">
    <source>
        <dbReference type="Proteomes" id="UP000006294"/>
    </source>
</evidence>
<keyword evidence="2" id="KW-1185">Reference proteome</keyword>
<dbReference type="Proteomes" id="UP000006294">
    <property type="component" value="Chromosome"/>
</dbReference>
<gene>
    <name evidence="1" type="ordered locus">AXY_19510</name>
</gene>
<dbReference type="eggNOG" id="COG0433">
    <property type="taxonomic scope" value="Bacteria"/>
</dbReference>
<accession>K0J7W6</accession>
<protein>
    <submittedName>
        <fullName evidence="1">Uncharacterized protein</fullName>
    </submittedName>
</protein>
<dbReference type="HOGENOM" id="CLU_063820_0_0_9"/>